<dbReference type="Proteomes" id="UP000054248">
    <property type="component" value="Unassembled WGS sequence"/>
</dbReference>
<name>A0A0C3PR16_9AGAM</name>
<organism evidence="2 3">
    <name type="scientific">Tulasnella calospora MUT 4182</name>
    <dbReference type="NCBI Taxonomy" id="1051891"/>
    <lineage>
        <taxon>Eukaryota</taxon>
        <taxon>Fungi</taxon>
        <taxon>Dikarya</taxon>
        <taxon>Basidiomycota</taxon>
        <taxon>Agaricomycotina</taxon>
        <taxon>Agaricomycetes</taxon>
        <taxon>Cantharellales</taxon>
        <taxon>Tulasnellaceae</taxon>
        <taxon>Tulasnella</taxon>
    </lineage>
</organism>
<evidence type="ECO:0000256" key="1">
    <source>
        <dbReference type="SAM" id="MobiDB-lite"/>
    </source>
</evidence>
<feature type="compositionally biased region" description="Polar residues" evidence="1">
    <location>
        <begin position="1"/>
        <end position="19"/>
    </location>
</feature>
<accession>A0A0C3PR16</accession>
<proteinExistence type="predicted"/>
<feature type="region of interest" description="Disordered" evidence="1">
    <location>
        <begin position="1"/>
        <end position="65"/>
    </location>
</feature>
<dbReference type="EMBL" id="KN823436">
    <property type="protein sequence ID" value="KIO17060.1"/>
    <property type="molecule type" value="Genomic_DNA"/>
</dbReference>
<gene>
    <name evidence="2" type="ORF">M407DRAFT_246856</name>
</gene>
<evidence type="ECO:0000313" key="3">
    <source>
        <dbReference type="Proteomes" id="UP000054248"/>
    </source>
</evidence>
<sequence length="152" mass="16146">MFSGSDHSTNEGPAQTMTGTGMELDEDAGVVSEEFIDDHDGLPSPPPSPPAAAPAPAPPNSVTTSMRENGIWLMWIEMMGGMAPSTRHPEIVGQELDEDEDDMDEEQLETKIGLTTTMLELDAHVSSTGSGSLDVMEMTADHLQDLGHPPGT</sequence>
<protein>
    <submittedName>
        <fullName evidence="2">Uncharacterized protein</fullName>
    </submittedName>
</protein>
<reference evidence="3" key="2">
    <citation type="submission" date="2015-01" db="EMBL/GenBank/DDBJ databases">
        <title>Evolutionary Origins and Diversification of the Mycorrhizal Mutualists.</title>
        <authorList>
            <consortium name="DOE Joint Genome Institute"/>
            <consortium name="Mycorrhizal Genomics Consortium"/>
            <person name="Kohler A."/>
            <person name="Kuo A."/>
            <person name="Nagy L.G."/>
            <person name="Floudas D."/>
            <person name="Copeland A."/>
            <person name="Barry K.W."/>
            <person name="Cichocki N."/>
            <person name="Veneault-Fourrey C."/>
            <person name="LaButti K."/>
            <person name="Lindquist E.A."/>
            <person name="Lipzen A."/>
            <person name="Lundell T."/>
            <person name="Morin E."/>
            <person name="Murat C."/>
            <person name="Riley R."/>
            <person name="Ohm R."/>
            <person name="Sun H."/>
            <person name="Tunlid A."/>
            <person name="Henrissat B."/>
            <person name="Grigoriev I.V."/>
            <person name="Hibbett D.S."/>
            <person name="Martin F."/>
        </authorList>
    </citation>
    <scope>NUCLEOTIDE SEQUENCE [LARGE SCALE GENOMIC DNA]</scope>
    <source>
        <strain evidence="3">MUT 4182</strain>
    </source>
</reference>
<feature type="compositionally biased region" description="Pro residues" evidence="1">
    <location>
        <begin position="43"/>
        <end position="59"/>
    </location>
</feature>
<reference evidence="2 3" key="1">
    <citation type="submission" date="2014-04" db="EMBL/GenBank/DDBJ databases">
        <authorList>
            <consortium name="DOE Joint Genome Institute"/>
            <person name="Kuo A."/>
            <person name="Girlanda M."/>
            <person name="Perotto S."/>
            <person name="Kohler A."/>
            <person name="Nagy L.G."/>
            <person name="Floudas D."/>
            <person name="Copeland A."/>
            <person name="Barry K.W."/>
            <person name="Cichocki N."/>
            <person name="Veneault-Fourrey C."/>
            <person name="LaButti K."/>
            <person name="Lindquist E.A."/>
            <person name="Lipzen A."/>
            <person name="Lundell T."/>
            <person name="Morin E."/>
            <person name="Murat C."/>
            <person name="Sun H."/>
            <person name="Tunlid A."/>
            <person name="Henrissat B."/>
            <person name="Grigoriev I.V."/>
            <person name="Hibbett D.S."/>
            <person name="Martin F."/>
            <person name="Nordberg H.P."/>
            <person name="Cantor M.N."/>
            <person name="Hua S.X."/>
        </authorList>
    </citation>
    <scope>NUCLEOTIDE SEQUENCE [LARGE SCALE GENOMIC DNA]</scope>
    <source>
        <strain evidence="2 3">MUT 4182</strain>
    </source>
</reference>
<dbReference type="HOGENOM" id="CLU_1723668_0_0_1"/>
<dbReference type="AlphaFoldDB" id="A0A0C3PR16"/>
<evidence type="ECO:0000313" key="2">
    <source>
        <dbReference type="EMBL" id="KIO17060.1"/>
    </source>
</evidence>
<keyword evidence="3" id="KW-1185">Reference proteome</keyword>